<protein>
    <recommendedName>
        <fullName evidence="4">Protein kinase domain-containing protein</fullName>
    </recommendedName>
</protein>
<evidence type="ECO:0000313" key="3">
    <source>
        <dbReference type="Proteomes" id="UP000236333"/>
    </source>
</evidence>
<evidence type="ECO:0000313" key="2">
    <source>
        <dbReference type="EMBL" id="PNH01641.1"/>
    </source>
</evidence>
<dbReference type="InterPro" id="IPR011009">
    <property type="entry name" value="Kinase-like_dom_sf"/>
</dbReference>
<proteinExistence type="predicted"/>
<dbReference type="EMBL" id="PGGS01000831">
    <property type="protein sequence ID" value="PNH01641.1"/>
    <property type="molecule type" value="Genomic_DNA"/>
</dbReference>
<gene>
    <name evidence="2" type="ORF">TSOC_012456</name>
</gene>
<evidence type="ECO:0000256" key="1">
    <source>
        <dbReference type="SAM" id="MobiDB-lite"/>
    </source>
</evidence>
<dbReference type="SUPFAM" id="SSF56112">
    <property type="entry name" value="Protein kinase-like (PK-like)"/>
    <property type="match status" value="1"/>
</dbReference>
<feature type="compositionally biased region" description="Basic and acidic residues" evidence="1">
    <location>
        <begin position="60"/>
        <end position="72"/>
    </location>
</feature>
<reference evidence="2 3" key="1">
    <citation type="journal article" date="2017" name="Mol. Biol. Evol.">
        <title>The 4-celled Tetrabaena socialis nuclear genome reveals the essential components for genetic control of cell number at the origin of multicellularity in the volvocine lineage.</title>
        <authorList>
            <person name="Featherston J."/>
            <person name="Arakaki Y."/>
            <person name="Hanschen E.R."/>
            <person name="Ferris P.J."/>
            <person name="Michod R.E."/>
            <person name="Olson B.J.S.C."/>
            <person name="Nozaki H."/>
            <person name="Durand P.M."/>
        </authorList>
    </citation>
    <scope>NUCLEOTIDE SEQUENCE [LARGE SCALE GENOMIC DNA]</scope>
    <source>
        <strain evidence="2 3">NIES-571</strain>
    </source>
</reference>
<sequence>MPILGRRRCCAYSAPELVQGRCGYAGDCYAWGVLVWEVAVGVPLPELLSRAEGRGMRDWLESQRRRQQRHEDDDNSGGSRAEAAALPPEAQAGLQANAGMGAWQAAEADALAFEAAGAAEDLAAAAATVAALPPEALCWPPGVPAELVALAGACLAVDPRDRPTAADLVVALERLMVGLGRSGWAGGVRRVGDGLEPDPGGSWFELD</sequence>
<organism evidence="2 3">
    <name type="scientific">Tetrabaena socialis</name>
    <dbReference type="NCBI Taxonomy" id="47790"/>
    <lineage>
        <taxon>Eukaryota</taxon>
        <taxon>Viridiplantae</taxon>
        <taxon>Chlorophyta</taxon>
        <taxon>core chlorophytes</taxon>
        <taxon>Chlorophyceae</taxon>
        <taxon>CS clade</taxon>
        <taxon>Chlamydomonadales</taxon>
        <taxon>Tetrabaenaceae</taxon>
        <taxon>Tetrabaena</taxon>
    </lineage>
</organism>
<dbReference type="AlphaFoldDB" id="A0A2J7ZMZ0"/>
<comment type="caution">
    <text evidence="2">The sequence shown here is derived from an EMBL/GenBank/DDBJ whole genome shotgun (WGS) entry which is preliminary data.</text>
</comment>
<dbReference type="Proteomes" id="UP000236333">
    <property type="component" value="Unassembled WGS sequence"/>
</dbReference>
<feature type="region of interest" description="Disordered" evidence="1">
    <location>
        <begin position="60"/>
        <end position="82"/>
    </location>
</feature>
<keyword evidence="3" id="KW-1185">Reference proteome</keyword>
<accession>A0A2J7ZMZ0</accession>
<dbReference type="Gene3D" id="1.10.510.10">
    <property type="entry name" value="Transferase(Phosphotransferase) domain 1"/>
    <property type="match status" value="2"/>
</dbReference>
<dbReference type="OrthoDB" id="547797at2759"/>
<evidence type="ECO:0008006" key="4">
    <source>
        <dbReference type="Google" id="ProtNLM"/>
    </source>
</evidence>
<name>A0A2J7ZMZ0_9CHLO</name>